<dbReference type="GO" id="GO:0005262">
    <property type="term" value="F:calcium channel activity"/>
    <property type="evidence" value="ECO:0007669"/>
    <property type="project" value="TreeGrafter"/>
</dbReference>
<dbReference type="InterPro" id="IPR004837">
    <property type="entry name" value="NaCa_Exmemb"/>
</dbReference>
<dbReference type="GO" id="GO:0006874">
    <property type="term" value="P:intracellular calcium ion homeostasis"/>
    <property type="evidence" value="ECO:0007669"/>
    <property type="project" value="TreeGrafter"/>
</dbReference>
<proteinExistence type="predicted"/>
<protein>
    <recommendedName>
        <fullName evidence="5">Sodium/calcium exchanger membrane region domain-containing protein</fullName>
    </recommendedName>
</protein>
<dbReference type="GO" id="GO:0008273">
    <property type="term" value="F:calcium, potassium:sodium antiporter activity"/>
    <property type="evidence" value="ECO:0007669"/>
    <property type="project" value="TreeGrafter"/>
</dbReference>
<feature type="non-terminal residue" evidence="6">
    <location>
        <position position="107"/>
    </location>
</feature>
<organism evidence="6">
    <name type="scientific">marine metagenome</name>
    <dbReference type="NCBI Taxonomy" id="408172"/>
    <lineage>
        <taxon>unclassified sequences</taxon>
        <taxon>metagenomes</taxon>
        <taxon>ecological metagenomes</taxon>
    </lineage>
</organism>
<evidence type="ECO:0000259" key="5">
    <source>
        <dbReference type="Pfam" id="PF01699"/>
    </source>
</evidence>
<name>A0A382E9A6_9ZZZZ</name>
<feature type="domain" description="Sodium/calcium exchanger membrane region" evidence="5">
    <location>
        <begin position="5"/>
        <end position="100"/>
    </location>
</feature>
<dbReference type="PANTHER" id="PTHR10846">
    <property type="entry name" value="SODIUM/POTASSIUM/CALCIUM EXCHANGER"/>
    <property type="match status" value="1"/>
</dbReference>
<dbReference type="AlphaFoldDB" id="A0A382E9A6"/>
<dbReference type="InterPro" id="IPR044880">
    <property type="entry name" value="NCX_ion-bd_dom_sf"/>
</dbReference>
<sequence>MLYDVGLIVFGLALVAKGGDLFVGSSIQIGKIFGVPRFVIGGTLVSLATTTPELVVSANASFDGDAGMALGNAVGSCVCNIGLIVGTVALLTPVEIEKRDFVRRAGW</sequence>
<dbReference type="PANTHER" id="PTHR10846:SF8">
    <property type="entry name" value="INNER MEMBRANE PROTEIN YRBG"/>
    <property type="match status" value="1"/>
</dbReference>
<dbReference type="EMBL" id="UINC01043070">
    <property type="protein sequence ID" value="SVB46571.1"/>
    <property type="molecule type" value="Genomic_DNA"/>
</dbReference>
<comment type="subcellular location">
    <subcellularLocation>
        <location evidence="1">Membrane</location>
        <topology evidence="1">Multi-pass membrane protein</topology>
    </subcellularLocation>
</comment>
<evidence type="ECO:0000256" key="1">
    <source>
        <dbReference type="ARBA" id="ARBA00004141"/>
    </source>
</evidence>
<keyword evidence="2" id="KW-0812">Transmembrane</keyword>
<keyword evidence="3" id="KW-1133">Transmembrane helix</keyword>
<accession>A0A382E9A6</accession>
<evidence type="ECO:0000256" key="2">
    <source>
        <dbReference type="ARBA" id="ARBA00022692"/>
    </source>
</evidence>
<dbReference type="InterPro" id="IPR004481">
    <property type="entry name" value="K/Na/Ca-exchanger"/>
</dbReference>
<evidence type="ECO:0000313" key="6">
    <source>
        <dbReference type="EMBL" id="SVB46571.1"/>
    </source>
</evidence>
<dbReference type="Pfam" id="PF01699">
    <property type="entry name" value="Na_Ca_ex"/>
    <property type="match status" value="1"/>
</dbReference>
<evidence type="ECO:0000256" key="3">
    <source>
        <dbReference type="ARBA" id="ARBA00022989"/>
    </source>
</evidence>
<reference evidence="6" key="1">
    <citation type="submission" date="2018-05" db="EMBL/GenBank/DDBJ databases">
        <authorList>
            <person name="Lanie J.A."/>
            <person name="Ng W.-L."/>
            <person name="Kazmierczak K.M."/>
            <person name="Andrzejewski T.M."/>
            <person name="Davidsen T.M."/>
            <person name="Wayne K.J."/>
            <person name="Tettelin H."/>
            <person name="Glass J.I."/>
            <person name="Rusch D."/>
            <person name="Podicherti R."/>
            <person name="Tsui H.-C.T."/>
            <person name="Winkler M.E."/>
        </authorList>
    </citation>
    <scope>NUCLEOTIDE SEQUENCE</scope>
</reference>
<dbReference type="Gene3D" id="1.20.1420.30">
    <property type="entry name" value="NCX, central ion-binding region"/>
    <property type="match status" value="1"/>
</dbReference>
<keyword evidence="4" id="KW-0472">Membrane</keyword>
<gene>
    <name evidence="6" type="ORF">METZ01_LOCUS199425</name>
</gene>
<dbReference type="GO" id="GO:0005886">
    <property type="term" value="C:plasma membrane"/>
    <property type="evidence" value="ECO:0007669"/>
    <property type="project" value="TreeGrafter"/>
</dbReference>
<evidence type="ECO:0000256" key="4">
    <source>
        <dbReference type="ARBA" id="ARBA00023136"/>
    </source>
</evidence>